<proteinExistence type="inferred from homology"/>
<protein>
    <submittedName>
        <fullName evidence="4">Efflux RND transporter periplasmic adaptor subunit</fullName>
    </submittedName>
</protein>
<keyword evidence="2" id="KW-0175">Coiled coil</keyword>
<dbReference type="RefSeq" id="WP_168662936.1">
    <property type="nucleotide sequence ID" value="NZ_CP051180.1"/>
</dbReference>
<dbReference type="Pfam" id="PF25954">
    <property type="entry name" value="Beta-barrel_RND_2"/>
    <property type="match status" value="1"/>
</dbReference>
<organism evidence="4 5">
    <name type="scientific">Ferrimonas lipolytica</name>
    <dbReference type="NCBI Taxonomy" id="2724191"/>
    <lineage>
        <taxon>Bacteria</taxon>
        <taxon>Pseudomonadati</taxon>
        <taxon>Pseudomonadota</taxon>
        <taxon>Gammaproteobacteria</taxon>
        <taxon>Alteromonadales</taxon>
        <taxon>Ferrimonadaceae</taxon>
        <taxon>Ferrimonas</taxon>
    </lineage>
</organism>
<dbReference type="Proteomes" id="UP000501602">
    <property type="component" value="Chromosome"/>
</dbReference>
<dbReference type="Gene3D" id="2.40.50.100">
    <property type="match status" value="2"/>
</dbReference>
<comment type="similarity">
    <text evidence="1">Belongs to the membrane fusion protein (MFP) (TC 8.A.1) family.</text>
</comment>
<dbReference type="GO" id="GO:0015562">
    <property type="term" value="F:efflux transmembrane transporter activity"/>
    <property type="evidence" value="ECO:0007669"/>
    <property type="project" value="TreeGrafter"/>
</dbReference>
<name>A0A6H1UI00_9GAMM</name>
<evidence type="ECO:0000259" key="3">
    <source>
        <dbReference type="Pfam" id="PF25954"/>
    </source>
</evidence>
<dbReference type="NCBIfam" id="TIGR01730">
    <property type="entry name" value="RND_mfp"/>
    <property type="match status" value="1"/>
</dbReference>
<evidence type="ECO:0000313" key="5">
    <source>
        <dbReference type="Proteomes" id="UP000501602"/>
    </source>
</evidence>
<dbReference type="KEGG" id="fes:HER31_18485"/>
<reference evidence="4 5" key="1">
    <citation type="submission" date="2020-04" db="EMBL/GenBank/DDBJ databases">
        <title>Ferrimonas sp. S7 isolated from sea water.</title>
        <authorList>
            <person name="Bae S.S."/>
            <person name="Baek K."/>
        </authorList>
    </citation>
    <scope>NUCLEOTIDE SEQUENCE [LARGE SCALE GENOMIC DNA]</scope>
    <source>
        <strain evidence="4 5">S7</strain>
    </source>
</reference>
<dbReference type="Gene3D" id="2.40.30.170">
    <property type="match status" value="1"/>
</dbReference>
<evidence type="ECO:0000256" key="1">
    <source>
        <dbReference type="ARBA" id="ARBA00009477"/>
    </source>
</evidence>
<evidence type="ECO:0000256" key="2">
    <source>
        <dbReference type="SAM" id="Coils"/>
    </source>
</evidence>
<evidence type="ECO:0000313" key="4">
    <source>
        <dbReference type="EMBL" id="QIZ78711.1"/>
    </source>
</evidence>
<dbReference type="EMBL" id="CP051180">
    <property type="protein sequence ID" value="QIZ78711.1"/>
    <property type="molecule type" value="Genomic_DNA"/>
</dbReference>
<dbReference type="InterPro" id="IPR058792">
    <property type="entry name" value="Beta-barrel_RND_2"/>
</dbReference>
<keyword evidence="5" id="KW-1185">Reference proteome</keyword>
<dbReference type="AlphaFoldDB" id="A0A6H1UI00"/>
<dbReference type="PANTHER" id="PTHR30469:SF29">
    <property type="entry name" value="BLR2860 PROTEIN"/>
    <property type="match status" value="1"/>
</dbReference>
<feature type="domain" description="CusB-like beta-barrel" evidence="3">
    <location>
        <begin position="205"/>
        <end position="274"/>
    </location>
</feature>
<accession>A0A6H1UI00</accession>
<feature type="coiled-coil region" evidence="2">
    <location>
        <begin position="143"/>
        <end position="170"/>
    </location>
</feature>
<dbReference type="GO" id="GO:1990281">
    <property type="term" value="C:efflux pump complex"/>
    <property type="evidence" value="ECO:0007669"/>
    <property type="project" value="TreeGrafter"/>
</dbReference>
<dbReference type="SUPFAM" id="SSF111369">
    <property type="entry name" value="HlyD-like secretion proteins"/>
    <property type="match status" value="1"/>
</dbReference>
<dbReference type="PANTHER" id="PTHR30469">
    <property type="entry name" value="MULTIDRUG RESISTANCE PROTEIN MDTA"/>
    <property type="match status" value="1"/>
</dbReference>
<dbReference type="InterPro" id="IPR006143">
    <property type="entry name" value="RND_pump_MFP"/>
</dbReference>
<gene>
    <name evidence="4" type="ORF">HER31_18485</name>
</gene>
<sequence length="355" mass="37982">MSRNPIVVAMLISVALVLWLASGVVWPSEDESADKATIAAVKEPVEVMAKLMQAQPIQREVNLYGRTAPDRMATLRAEVRGRITAILAERGSAVVAGQPLVKLHQRDLPQQLARAQTTLQQQTLDFNGAQKLAKQGLQGELQLAQAKAGLASAEAEVARLQLEIDHTIIRAPFTGVLNERYVEIGDYLGVSDPVAMVADLDPLVVNAEVTEVDVVALSTGQQATANFIGDASSSGTLRYISSMSSEGTNTFRIEVALPNPNGKLRAGKSAELVLPLEQRNAIYITPALLALDEQGHLGVKAVEQGHVKFYPIEMVKADGDGVWTGGVPDEITVITVGQAFVRDGDPVQVSLESQP</sequence>